<proteinExistence type="predicted"/>
<keyword evidence="2" id="KW-0472">Membrane</keyword>
<feature type="transmembrane region" description="Helical" evidence="2">
    <location>
        <begin position="112"/>
        <end position="134"/>
    </location>
</feature>
<dbReference type="EMBL" id="BAAAOG010000002">
    <property type="protein sequence ID" value="GAA1955971.1"/>
    <property type="molecule type" value="Genomic_DNA"/>
</dbReference>
<sequence length="254" mass="26125">MIGWGASAPPESAPADNLTMAGADWEGELARLRERAYGPDADILNDAAARARLDELELRRVVDSSRTADAADTAPAVEDGPSSPGAAGTEAPAAPSPSRPAAGRVWRRRRLALVWIASTVAAVALGAAAATAVIQTSGSHDAVLGTTSAPAVGAAFDPTDVQGIRYYESFAGIHVASGTVAGRPCLTVWTAANATVTASSFHCGTRQFPPSIDLVLDDAAGDIIPAEAIKRFGRGAIIRFALVRDTVTVDIEGR</sequence>
<feature type="compositionally biased region" description="Low complexity" evidence="1">
    <location>
        <begin position="67"/>
        <end position="93"/>
    </location>
</feature>
<accession>A0ABN2QRG6</accession>
<name>A0ABN2QRG6_9MICO</name>
<dbReference type="Proteomes" id="UP001499933">
    <property type="component" value="Unassembled WGS sequence"/>
</dbReference>
<evidence type="ECO:0000256" key="1">
    <source>
        <dbReference type="SAM" id="MobiDB-lite"/>
    </source>
</evidence>
<comment type="caution">
    <text evidence="3">The sequence shown here is derived from an EMBL/GenBank/DDBJ whole genome shotgun (WGS) entry which is preliminary data.</text>
</comment>
<evidence type="ECO:0000313" key="4">
    <source>
        <dbReference type="Proteomes" id="UP001499933"/>
    </source>
</evidence>
<organism evidence="3 4">
    <name type="scientific">Microbacterium deminutum</name>
    <dbReference type="NCBI Taxonomy" id="344164"/>
    <lineage>
        <taxon>Bacteria</taxon>
        <taxon>Bacillati</taxon>
        <taxon>Actinomycetota</taxon>
        <taxon>Actinomycetes</taxon>
        <taxon>Micrococcales</taxon>
        <taxon>Microbacteriaceae</taxon>
        <taxon>Microbacterium</taxon>
    </lineage>
</organism>
<keyword evidence="2" id="KW-1133">Transmembrane helix</keyword>
<gene>
    <name evidence="3" type="ORF">GCM10009776_17610</name>
</gene>
<protein>
    <submittedName>
        <fullName evidence="3">Uncharacterized protein</fullName>
    </submittedName>
</protein>
<evidence type="ECO:0000313" key="3">
    <source>
        <dbReference type="EMBL" id="GAA1955971.1"/>
    </source>
</evidence>
<feature type="region of interest" description="Disordered" evidence="1">
    <location>
        <begin position="63"/>
        <end position="102"/>
    </location>
</feature>
<feature type="region of interest" description="Disordered" evidence="1">
    <location>
        <begin position="1"/>
        <end position="20"/>
    </location>
</feature>
<reference evidence="3 4" key="1">
    <citation type="journal article" date="2019" name="Int. J. Syst. Evol. Microbiol.">
        <title>The Global Catalogue of Microorganisms (GCM) 10K type strain sequencing project: providing services to taxonomists for standard genome sequencing and annotation.</title>
        <authorList>
            <consortium name="The Broad Institute Genomics Platform"/>
            <consortium name="The Broad Institute Genome Sequencing Center for Infectious Disease"/>
            <person name="Wu L."/>
            <person name="Ma J."/>
        </authorList>
    </citation>
    <scope>NUCLEOTIDE SEQUENCE [LARGE SCALE GENOMIC DNA]</scope>
    <source>
        <strain evidence="3 4">JCM 14901</strain>
    </source>
</reference>
<evidence type="ECO:0000256" key="2">
    <source>
        <dbReference type="SAM" id="Phobius"/>
    </source>
</evidence>
<keyword evidence="2" id="KW-0812">Transmembrane</keyword>
<keyword evidence="4" id="KW-1185">Reference proteome</keyword>